<evidence type="ECO:0000313" key="4">
    <source>
        <dbReference type="EMBL" id="KAJ6261422.1"/>
    </source>
</evidence>
<keyword evidence="5" id="KW-1185">Reference proteome</keyword>
<dbReference type="Gene3D" id="3.40.50.300">
    <property type="entry name" value="P-loop containing nucleotide triphosphate hydrolases"/>
    <property type="match status" value="1"/>
</dbReference>
<keyword evidence="3" id="KW-0812">Transmembrane</keyword>
<keyword evidence="1" id="KW-0547">Nucleotide-binding</keyword>
<proteinExistence type="inferred from homology"/>
<comment type="caution">
    <text evidence="4">The sequence shown here is derived from an EMBL/GenBank/DDBJ whole genome shotgun (WGS) entry which is preliminary data.</text>
</comment>
<gene>
    <name evidence="4" type="ORF">Dda_4092</name>
</gene>
<protein>
    <submittedName>
        <fullName evidence="4">Dephospho-CoA kinase CAB5</fullName>
    </submittedName>
</protein>
<dbReference type="PANTHER" id="PTHR10695:SF46">
    <property type="entry name" value="BIFUNCTIONAL COENZYME A SYNTHASE-RELATED"/>
    <property type="match status" value="1"/>
</dbReference>
<dbReference type="PROSITE" id="PS51219">
    <property type="entry name" value="DPCK"/>
    <property type="match status" value="1"/>
</dbReference>
<accession>A0AAD6IZZ8</accession>
<dbReference type="AlphaFoldDB" id="A0AAD6IZZ8"/>
<dbReference type="Pfam" id="PF01121">
    <property type="entry name" value="CoaE"/>
    <property type="match status" value="1"/>
</dbReference>
<keyword evidence="4" id="KW-0808">Transferase</keyword>
<dbReference type="InterPro" id="IPR027417">
    <property type="entry name" value="P-loop_NTPase"/>
</dbReference>
<dbReference type="SUPFAM" id="SSF52540">
    <property type="entry name" value="P-loop containing nucleoside triphosphate hydrolases"/>
    <property type="match status" value="1"/>
</dbReference>
<keyword evidence="4" id="KW-0418">Kinase</keyword>
<dbReference type="InterPro" id="IPR001977">
    <property type="entry name" value="Depp_CoAkinase"/>
</dbReference>
<sequence>MLLIGLTGSIATGKSTVSRILASEPHSLPIIDADHLAHAVILPGTPAYRAILSHFGSTTPNLLYDAAEDPTPSPHGASINRRVLGQRVFGPTEQNQRDIKVLNGIVHPAVRRAMLREVVRCWLRGHWAAVLDVPLLFEGRLDVFCGVTLLIGTSPAVQLERLLLRDAHLTREDAERRIASQMSVLKKRELADVVVWNDGSKEDLEKEIARFVADARRGRGWFWTAVMATCWPVTATVIFWRLVGNWLKRRKRDELLKKDT</sequence>
<dbReference type="Proteomes" id="UP001221413">
    <property type="component" value="Unassembled WGS sequence"/>
</dbReference>
<evidence type="ECO:0000313" key="5">
    <source>
        <dbReference type="Proteomes" id="UP001221413"/>
    </source>
</evidence>
<keyword evidence="2" id="KW-0067">ATP-binding</keyword>
<reference evidence="4" key="1">
    <citation type="submission" date="2023-01" db="EMBL/GenBank/DDBJ databases">
        <title>The chitinases involved in constricting ring structure development in the nematode-trapping fungus Drechslerella dactyloides.</title>
        <authorList>
            <person name="Wang R."/>
            <person name="Zhang L."/>
            <person name="Tang P."/>
            <person name="Li S."/>
            <person name="Liang L."/>
        </authorList>
    </citation>
    <scope>NUCLEOTIDE SEQUENCE</scope>
    <source>
        <strain evidence="4">YMF1.00031</strain>
    </source>
</reference>
<dbReference type="GO" id="GO:0005524">
    <property type="term" value="F:ATP binding"/>
    <property type="evidence" value="ECO:0007669"/>
    <property type="project" value="UniProtKB-KW"/>
</dbReference>
<keyword evidence="3" id="KW-0472">Membrane</keyword>
<dbReference type="PANTHER" id="PTHR10695">
    <property type="entry name" value="DEPHOSPHO-COA KINASE-RELATED"/>
    <property type="match status" value="1"/>
</dbReference>
<dbReference type="CDD" id="cd02022">
    <property type="entry name" value="DPCK"/>
    <property type="match status" value="1"/>
</dbReference>
<evidence type="ECO:0000256" key="3">
    <source>
        <dbReference type="SAM" id="Phobius"/>
    </source>
</evidence>
<dbReference type="GO" id="GO:0015937">
    <property type="term" value="P:coenzyme A biosynthetic process"/>
    <property type="evidence" value="ECO:0007669"/>
    <property type="project" value="InterPro"/>
</dbReference>
<dbReference type="NCBIfam" id="TIGR00152">
    <property type="entry name" value="dephospho-CoA kinase"/>
    <property type="match status" value="1"/>
</dbReference>
<dbReference type="HAMAP" id="MF_00376">
    <property type="entry name" value="Dephospho_CoA_kinase"/>
    <property type="match status" value="1"/>
</dbReference>
<organism evidence="4 5">
    <name type="scientific">Drechslerella dactyloides</name>
    <name type="common">Nematode-trapping fungus</name>
    <name type="synonym">Arthrobotrys dactyloides</name>
    <dbReference type="NCBI Taxonomy" id="74499"/>
    <lineage>
        <taxon>Eukaryota</taxon>
        <taxon>Fungi</taxon>
        <taxon>Dikarya</taxon>
        <taxon>Ascomycota</taxon>
        <taxon>Pezizomycotina</taxon>
        <taxon>Orbiliomycetes</taxon>
        <taxon>Orbiliales</taxon>
        <taxon>Orbiliaceae</taxon>
        <taxon>Drechslerella</taxon>
    </lineage>
</organism>
<feature type="transmembrane region" description="Helical" evidence="3">
    <location>
        <begin position="220"/>
        <end position="243"/>
    </location>
</feature>
<keyword evidence="3" id="KW-1133">Transmembrane helix</keyword>
<dbReference type="GO" id="GO:0004140">
    <property type="term" value="F:dephospho-CoA kinase activity"/>
    <property type="evidence" value="ECO:0007669"/>
    <property type="project" value="InterPro"/>
</dbReference>
<evidence type="ECO:0000256" key="1">
    <source>
        <dbReference type="ARBA" id="ARBA00022741"/>
    </source>
</evidence>
<evidence type="ECO:0000256" key="2">
    <source>
        <dbReference type="ARBA" id="ARBA00022840"/>
    </source>
</evidence>
<name>A0AAD6IZZ8_DREDA</name>
<dbReference type="EMBL" id="JAQGDS010000004">
    <property type="protein sequence ID" value="KAJ6261422.1"/>
    <property type="molecule type" value="Genomic_DNA"/>
</dbReference>